<accession>S8F5I4</accession>
<dbReference type="InParanoid" id="S8F5I4"/>
<evidence type="ECO:0000313" key="2">
    <source>
        <dbReference type="EMBL" id="EPS96960.1"/>
    </source>
</evidence>
<evidence type="ECO:0000259" key="1">
    <source>
        <dbReference type="Pfam" id="PF00271"/>
    </source>
</evidence>
<sequence length="50" mass="5851">QGIDVRNIRVVVQWRLTCDLNTLWQRFGRAARDPSLDAIAILFVEAKYFD</sequence>
<dbReference type="Gene3D" id="3.40.50.300">
    <property type="entry name" value="P-loop containing nucleotide triphosphate hydrolases"/>
    <property type="match status" value="1"/>
</dbReference>
<dbReference type="InterPro" id="IPR001650">
    <property type="entry name" value="Helicase_C-like"/>
</dbReference>
<organism evidence="2 3">
    <name type="scientific">Fomitopsis schrenkii</name>
    <name type="common">Brown rot fungus</name>
    <dbReference type="NCBI Taxonomy" id="2126942"/>
    <lineage>
        <taxon>Eukaryota</taxon>
        <taxon>Fungi</taxon>
        <taxon>Dikarya</taxon>
        <taxon>Basidiomycota</taxon>
        <taxon>Agaricomycotina</taxon>
        <taxon>Agaricomycetes</taxon>
        <taxon>Polyporales</taxon>
        <taxon>Fomitopsis</taxon>
    </lineage>
</organism>
<dbReference type="EMBL" id="KE504181">
    <property type="protein sequence ID" value="EPS96960.1"/>
    <property type="molecule type" value="Genomic_DNA"/>
</dbReference>
<dbReference type="OrthoDB" id="10261556at2759"/>
<name>S8F5I4_FOMSC</name>
<dbReference type="HOGENOM" id="CLU_203572_1_0_1"/>
<feature type="domain" description="Helicase C-terminal" evidence="1">
    <location>
        <begin position="2"/>
        <end position="32"/>
    </location>
</feature>
<feature type="non-terminal residue" evidence="2">
    <location>
        <position position="1"/>
    </location>
</feature>
<dbReference type="CDD" id="cd18785">
    <property type="entry name" value="SF2_C"/>
    <property type="match status" value="1"/>
</dbReference>
<dbReference type="AlphaFoldDB" id="S8F5I4"/>
<evidence type="ECO:0000313" key="3">
    <source>
        <dbReference type="Proteomes" id="UP000015241"/>
    </source>
</evidence>
<feature type="non-terminal residue" evidence="2">
    <location>
        <position position="50"/>
    </location>
</feature>
<dbReference type="SUPFAM" id="SSF52540">
    <property type="entry name" value="P-loop containing nucleoside triphosphate hydrolases"/>
    <property type="match status" value="1"/>
</dbReference>
<reference evidence="2 3" key="1">
    <citation type="journal article" date="2012" name="Science">
        <title>The Paleozoic origin of enzymatic lignin decomposition reconstructed from 31 fungal genomes.</title>
        <authorList>
            <person name="Floudas D."/>
            <person name="Binder M."/>
            <person name="Riley R."/>
            <person name="Barry K."/>
            <person name="Blanchette R.A."/>
            <person name="Henrissat B."/>
            <person name="Martinez A.T."/>
            <person name="Otillar R."/>
            <person name="Spatafora J.W."/>
            <person name="Yadav J.S."/>
            <person name="Aerts A."/>
            <person name="Benoit I."/>
            <person name="Boyd A."/>
            <person name="Carlson A."/>
            <person name="Copeland A."/>
            <person name="Coutinho P.M."/>
            <person name="de Vries R.P."/>
            <person name="Ferreira P."/>
            <person name="Findley K."/>
            <person name="Foster B."/>
            <person name="Gaskell J."/>
            <person name="Glotzer D."/>
            <person name="Gorecki P."/>
            <person name="Heitman J."/>
            <person name="Hesse C."/>
            <person name="Hori C."/>
            <person name="Igarashi K."/>
            <person name="Jurgens J.A."/>
            <person name="Kallen N."/>
            <person name="Kersten P."/>
            <person name="Kohler A."/>
            <person name="Kuees U."/>
            <person name="Kumar T.K.A."/>
            <person name="Kuo A."/>
            <person name="LaButti K."/>
            <person name="Larrondo L.F."/>
            <person name="Lindquist E."/>
            <person name="Ling A."/>
            <person name="Lombard V."/>
            <person name="Lucas S."/>
            <person name="Lundell T."/>
            <person name="Martin R."/>
            <person name="McLaughlin D.J."/>
            <person name="Morgenstern I."/>
            <person name="Morin E."/>
            <person name="Murat C."/>
            <person name="Nagy L.G."/>
            <person name="Nolan M."/>
            <person name="Ohm R.A."/>
            <person name="Patyshakuliyeva A."/>
            <person name="Rokas A."/>
            <person name="Ruiz-Duenas F.J."/>
            <person name="Sabat G."/>
            <person name="Salamov A."/>
            <person name="Samejima M."/>
            <person name="Schmutz J."/>
            <person name="Slot J.C."/>
            <person name="St John F."/>
            <person name="Stenlid J."/>
            <person name="Sun H."/>
            <person name="Sun S."/>
            <person name="Syed K."/>
            <person name="Tsang A."/>
            <person name="Wiebenga A."/>
            <person name="Young D."/>
            <person name="Pisabarro A."/>
            <person name="Eastwood D.C."/>
            <person name="Martin F."/>
            <person name="Cullen D."/>
            <person name="Grigoriev I.V."/>
            <person name="Hibbett D.S."/>
        </authorList>
    </citation>
    <scope>NUCLEOTIDE SEQUENCE</scope>
    <source>
        <strain evidence="3">FP-58527</strain>
    </source>
</reference>
<proteinExistence type="predicted"/>
<dbReference type="InterPro" id="IPR027417">
    <property type="entry name" value="P-loop_NTPase"/>
</dbReference>
<keyword evidence="3" id="KW-1185">Reference proteome</keyword>
<protein>
    <recommendedName>
        <fullName evidence="1">Helicase C-terminal domain-containing protein</fullName>
    </recommendedName>
</protein>
<dbReference type="Proteomes" id="UP000015241">
    <property type="component" value="Unassembled WGS sequence"/>
</dbReference>
<gene>
    <name evidence="2" type="ORF">FOMPIDRAFT_1094615</name>
</gene>
<dbReference type="Pfam" id="PF00271">
    <property type="entry name" value="Helicase_C"/>
    <property type="match status" value="1"/>
</dbReference>
<dbReference type="STRING" id="743788.S8F5I4"/>